<evidence type="ECO:0000256" key="5">
    <source>
        <dbReference type="ARBA" id="ARBA00022989"/>
    </source>
</evidence>
<feature type="transmembrane region" description="Helical" evidence="7">
    <location>
        <begin position="170"/>
        <end position="194"/>
    </location>
</feature>
<evidence type="ECO:0000256" key="2">
    <source>
        <dbReference type="ARBA" id="ARBA00006978"/>
    </source>
</evidence>
<evidence type="ECO:0000256" key="1">
    <source>
        <dbReference type="ARBA" id="ARBA00004127"/>
    </source>
</evidence>
<accession>A0A6U2EL10</accession>
<feature type="transmembrane region" description="Helical" evidence="7">
    <location>
        <begin position="352"/>
        <end position="373"/>
    </location>
</feature>
<feature type="transmembrane region" description="Helical" evidence="7">
    <location>
        <begin position="328"/>
        <end position="346"/>
    </location>
</feature>
<dbReference type="GO" id="GO:0012505">
    <property type="term" value="C:endomembrane system"/>
    <property type="evidence" value="ECO:0007669"/>
    <property type="project" value="UniProtKB-SubCell"/>
</dbReference>
<feature type="transmembrane region" description="Helical" evidence="7">
    <location>
        <begin position="80"/>
        <end position="99"/>
    </location>
</feature>
<evidence type="ECO:0000256" key="6">
    <source>
        <dbReference type="ARBA" id="ARBA00023136"/>
    </source>
</evidence>
<keyword evidence="5 7" id="KW-1133">Transmembrane helix</keyword>
<dbReference type="PANTHER" id="PTHR23519:SF1">
    <property type="entry name" value="AUTOPHAGY-RELATED PROTEIN 22"/>
    <property type="match status" value="1"/>
</dbReference>
<dbReference type="InterPro" id="IPR050495">
    <property type="entry name" value="ATG22/LtaA_families"/>
</dbReference>
<proteinExistence type="inferred from homology"/>
<comment type="subcellular location">
    <subcellularLocation>
        <location evidence="1">Endomembrane system</location>
        <topology evidence="1">Multi-pass membrane protein</topology>
    </subcellularLocation>
</comment>
<keyword evidence="4 7" id="KW-0812">Transmembrane</keyword>
<gene>
    <name evidence="8" type="ORF">HAND00432_LOCUS28540</name>
</gene>
<reference evidence="8" key="1">
    <citation type="submission" date="2021-01" db="EMBL/GenBank/DDBJ databases">
        <authorList>
            <person name="Corre E."/>
            <person name="Pelletier E."/>
            <person name="Niang G."/>
            <person name="Scheremetjew M."/>
            <person name="Finn R."/>
            <person name="Kale V."/>
            <person name="Holt S."/>
            <person name="Cochrane G."/>
            <person name="Meng A."/>
            <person name="Brown T."/>
            <person name="Cohen L."/>
        </authorList>
    </citation>
    <scope>NUCLEOTIDE SEQUENCE</scope>
    <source>
        <strain evidence="8">CCMP644</strain>
    </source>
</reference>
<feature type="transmembrane region" description="Helical" evidence="7">
    <location>
        <begin position="206"/>
        <end position="229"/>
    </location>
</feature>
<keyword evidence="6 7" id="KW-0472">Membrane</keyword>
<dbReference type="InterPro" id="IPR024671">
    <property type="entry name" value="Atg22-like"/>
</dbReference>
<feature type="transmembrane region" description="Helical" evidence="7">
    <location>
        <begin position="385"/>
        <end position="404"/>
    </location>
</feature>
<dbReference type="InterPro" id="IPR036259">
    <property type="entry name" value="MFS_trans_sf"/>
</dbReference>
<dbReference type="EMBL" id="HBFX01047477">
    <property type="protein sequence ID" value="CAD8977532.1"/>
    <property type="molecule type" value="Transcribed_RNA"/>
</dbReference>
<dbReference type="SUPFAM" id="SSF103473">
    <property type="entry name" value="MFS general substrate transporter"/>
    <property type="match status" value="1"/>
</dbReference>
<feature type="transmembrane region" description="Helical" evidence="7">
    <location>
        <begin position="141"/>
        <end position="163"/>
    </location>
</feature>
<evidence type="ECO:0000256" key="7">
    <source>
        <dbReference type="SAM" id="Phobius"/>
    </source>
</evidence>
<feature type="transmembrane region" description="Helical" evidence="7">
    <location>
        <begin position="111"/>
        <end position="129"/>
    </location>
</feature>
<evidence type="ECO:0000256" key="4">
    <source>
        <dbReference type="ARBA" id="ARBA00022692"/>
    </source>
</evidence>
<organism evidence="8">
    <name type="scientific">Hemiselmis andersenii</name>
    <name type="common">Cryptophyte alga</name>
    <dbReference type="NCBI Taxonomy" id="464988"/>
    <lineage>
        <taxon>Eukaryota</taxon>
        <taxon>Cryptophyceae</taxon>
        <taxon>Cryptomonadales</taxon>
        <taxon>Hemiselmidaceae</taxon>
        <taxon>Hemiselmis</taxon>
    </lineage>
</organism>
<feature type="transmembrane region" description="Helical" evidence="7">
    <location>
        <begin position="265"/>
        <end position="286"/>
    </location>
</feature>
<evidence type="ECO:0008006" key="9">
    <source>
        <dbReference type="Google" id="ProtNLM"/>
    </source>
</evidence>
<feature type="transmembrane region" description="Helical" evidence="7">
    <location>
        <begin position="298"/>
        <end position="321"/>
    </location>
</feature>
<protein>
    <recommendedName>
        <fullName evidence="9">Major facilitator superfamily (MFS) profile domain-containing protein</fullName>
    </recommendedName>
</protein>
<feature type="transmembrane region" description="Helical" evidence="7">
    <location>
        <begin position="416"/>
        <end position="434"/>
    </location>
</feature>
<dbReference type="AlphaFoldDB" id="A0A6U2EL10"/>
<dbReference type="Gene3D" id="1.20.1250.20">
    <property type="entry name" value="MFS general substrate transporter like domains"/>
    <property type="match status" value="2"/>
</dbReference>
<evidence type="ECO:0000313" key="8">
    <source>
        <dbReference type="EMBL" id="CAD8977532.1"/>
    </source>
</evidence>
<comment type="similarity">
    <text evidence="2">Belongs to the ATG22 family.</text>
</comment>
<dbReference type="PANTHER" id="PTHR23519">
    <property type="entry name" value="AUTOPHAGY-RELATED PROTEIN 22"/>
    <property type="match status" value="1"/>
</dbReference>
<keyword evidence="3" id="KW-0813">Transport</keyword>
<dbReference type="Pfam" id="PF11700">
    <property type="entry name" value="ATG22"/>
    <property type="match status" value="2"/>
</dbReference>
<sequence length="463" mass="51175">MGTPLADAMQPIITQVTPLINLMDRAQWGFSFFDAGSWAYSSVTSSTLAPIIFVHRLHEQMHGGKSHSIAGLKPSSASSLWVFMIALSTLCSGILCPLLGALVDRYHLRKVTTYSMSALSVVFMTMFAFTTKETDWREVLVLVGLAIMFMSTSHCFYNSLLVLVTESVDLIKVACLQSAVGGFAAAILLTWLGVADEENAELTRPYVISCFLYAALWFVAFSVPMWLWLDESPPDSDDESSVFDSLALTWRSTLSTMRNTEMMKYLLAMMLFNDAASTLHAVYLVYAATIGIPTHQLLLGAVAYRWLSGLASLAWLGMAAFMGPKMMMMACILLTAASIVFCAWMQTAVHFYLVIVTMTVSHSGSYIFSRVLMATITPMEKASHNFGFMGMINRFAGFLGPFLFSTLSVALDERTGFLGLVFLALLGMVVFGMVDFERGREMNEVEMLEDRQARAGRKRRGSV</sequence>
<name>A0A6U2EL10_HEMAN</name>
<evidence type="ECO:0000256" key="3">
    <source>
        <dbReference type="ARBA" id="ARBA00022448"/>
    </source>
</evidence>